<organism evidence="1 2">
    <name type="scientific">Achromobacter spanius</name>
    <dbReference type="NCBI Taxonomy" id="217203"/>
    <lineage>
        <taxon>Bacteria</taxon>
        <taxon>Pseudomonadati</taxon>
        <taxon>Pseudomonadota</taxon>
        <taxon>Betaproteobacteria</taxon>
        <taxon>Burkholderiales</taxon>
        <taxon>Alcaligenaceae</taxon>
        <taxon>Achromobacter</taxon>
    </lineage>
</organism>
<evidence type="ECO:0000313" key="2">
    <source>
        <dbReference type="Proteomes" id="UP000239990"/>
    </source>
</evidence>
<protein>
    <recommendedName>
        <fullName evidence="3">YfbU family protein</fullName>
    </recommendedName>
</protein>
<reference evidence="1 2" key="1">
    <citation type="submission" date="2018-02" db="EMBL/GenBank/DDBJ databases">
        <title>Draft Genome of Achromobacter spanius stain 6.</title>
        <authorList>
            <person name="Gunasekera T.S."/>
            <person name="Radwan O."/>
            <person name="Ruiz O.N."/>
        </authorList>
    </citation>
    <scope>NUCLEOTIDE SEQUENCE [LARGE SCALE GENOMIC DNA]</scope>
    <source>
        <strain evidence="1 2">6</strain>
    </source>
</reference>
<sequence>MSRIKLTDIERLILANQYEILAELKDDESYARRAEQLRDGHEWLYAQSFEWLSPNLPSDQAEHVLTILGIYSDLKASYEALEDKSGIEPHHVAFPGFDGNNEPELLSFSKALRDADRFAETIPEYGKNSHHPTTELYGRIIAKWQELGKPSYPLDKDTMMTIIDARIHPDNRK</sequence>
<dbReference type="OrthoDB" id="7595565at2"/>
<evidence type="ECO:0000313" key="1">
    <source>
        <dbReference type="EMBL" id="PPA75294.1"/>
    </source>
</evidence>
<dbReference type="AlphaFoldDB" id="A0A2S5GQV2"/>
<proteinExistence type="predicted"/>
<dbReference type="EMBL" id="PREU01000006">
    <property type="protein sequence ID" value="PPA75294.1"/>
    <property type="molecule type" value="Genomic_DNA"/>
</dbReference>
<dbReference type="InterPro" id="IPR023146">
    <property type="entry name" value="YfbU_alpha-helical_sf"/>
</dbReference>
<dbReference type="InterPro" id="IPR023145">
    <property type="entry name" value="YfbU_helix-hairpin_sf"/>
</dbReference>
<dbReference type="Gene3D" id="1.10.3190.10">
    <property type="entry name" value="yfbu gene product, domain 2"/>
    <property type="match status" value="1"/>
</dbReference>
<dbReference type="Proteomes" id="UP000239990">
    <property type="component" value="Unassembled WGS sequence"/>
</dbReference>
<comment type="caution">
    <text evidence="1">The sequence shown here is derived from an EMBL/GenBank/DDBJ whole genome shotgun (WGS) entry which is preliminary data.</text>
</comment>
<name>A0A2S5GQV2_9BURK</name>
<dbReference type="Gene3D" id="1.10.287.680">
    <property type="entry name" value="Helix hairpin bin"/>
    <property type="match status" value="1"/>
</dbReference>
<dbReference type="Pfam" id="PF03887">
    <property type="entry name" value="YfbU"/>
    <property type="match status" value="1"/>
</dbReference>
<dbReference type="SUPFAM" id="SSF116960">
    <property type="entry name" value="YfbU-like"/>
    <property type="match status" value="1"/>
</dbReference>
<accession>A0A2S5GQV2</accession>
<dbReference type="RefSeq" id="WP_104143987.1">
    <property type="nucleotide sequence ID" value="NZ_PREU01000006.1"/>
</dbReference>
<dbReference type="InterPro" id="IPR005587">
    <property type="entry name" value="UPF0304_YfbU"/>
</dbReference>
<evidence type="ECO:0008006" key="3">
    <source>
        <dbReference type="Google" id="ProtNLM"/>
    </source>
</evidence>
<gene>
    <name evidence="1" type="ORF">C4E15_14360</name>
</gene>